<dbReference type="Proteomes" id="UP001549307">
    <property type="component" value="Unassembled WGS sequence"/>
</dbReference>
<accession>A0ABV2P1X2</accession>
<keyword evidence="2" id="KW-1185">Reference proteome</keyword>
<evidence type="ECO:0000313" key="2">
    <source>
        <dbReference type="Proteomes" id="UP001549307"/>
    </source>
</evidence>
<sequence>MDELPVGDAETPKRGQFDPWPLHIASITVDVWLQAAIRSMS</sequence>
<protein>
    <submittedName>
        <fullName evidence="1">Uncharacterized protein</fullName>
    </submittedName>
</protein>
<dbReference type="EMBL" id="JBEPSN010000001">
    <property type="protein sequence ID" value="MET4538750.1"/>
    <property type="molecule type" value="Genomic_DNA"/>
</dbReference>
<evidence type="ECO:0000313" key="1">
    <source>
        <dbReference type="EMBL" id="MET4538750.1"/>
    </source>
</evidence>
<organism evidence="1 2">
    <name type="scientific">Arthrobacter bambusae</name>
    <dbReference type="NCBI Taxonomy" id="1338426"/>
    <lineage>
        <taxon>Bacteria</taxon>
        <taxon>Bacillati</taxon>
        <taxon>Actinomycetota</taxon>
        <taxon>Actinomycetes</taxon>
        <taxon>Micrococcales</taxon>
        <taxon>Micrococcaceae</taxon>
        <taxon>Arthrobacter</taxon>
    </lineage>
</organism>
<name>A0ABV2P1X2_9MICC</name>
<proteinExistence type="predicted"/>
<reference evidence="1 2" key="1">
    <citation type="submission" date="2024-06" db="EMBL/GenBank/DDBJ databases">
        <title>Sorghum-associated microbial communities from plants grown in Nebraska, USA.</title>
        <authorList>
            <person name="Schachtman D."/>
        </authorList>
    </citation>
    <scope>NUCLEOTIDE SEQUENCE [LARGE SCALE GENOMIC DNA]</scope>
    <source>
        <strain evidence="1 2">3552</strain>
    </source>
</reference>
<comment type="caution">
    <text evidence="1">The sequence shown here is derived from an EMBL/GenBank/DDBJ whole genome shotgun (WGS) entry which is preliminary data.</text>
</comment>
<gene>
    <name evidence="1" type="ORF">ABIE37_000505</name>
</gene>